<sequence>MKQFSLKHNGSNLVVEFDQSALFWYRARLVVDNQVADERALFLGSARLRATQPDAVVVDARVGWFGPKSVVLAADGRQIPFSKD</sequence>
<dbReference type="RefSeq" id="WP_343880596.1">
    <property type="nucleotide sequence ID" value="NZ_BAAAIJ010000048.1"/>
</dbReference>
<dbReference type="EMBL" id="JBHUGA010000043">
    <property type="protein sequence ID" value="MFD1847276.1"/>
    <property type="molecule type" value="Genomic_DNA"/>
</dbReference>
<name>A0ABW4Q9F2_9MICC</name>
<keyword evidence="2" id="KW-1185">Reference proteome</keyword>
<proteinExistence type="predicted"/>
<gene>
    <name evidence="1" type="ORF">ACFSFX_11790</name>
</gene>
<dbReference type="Proteomes" id="UP001597307">
    <property type="component" value="Unassembled WGS sequence"/>
</dbReference>
<evidence type="ECO:0000313" key="1">
    <source>
        <dbReference type="EMBL" id="MFD1847276.1"/>
    </source>
</evidence>
<evidence type="ECO:0000313" key="2">
    <source>
        <dbReference type="Proteomes" id="UP001597307"/>
    </source>
</evidence>
<reference evidence="2" key="1">
    <citation type="journal article" date="2019" name="Int. J. Syst. Evol. Microbiol.">
        <title>The Global Catalogue of Microorganisms (GCM) 10K type strain sequencing project: providing services to taxonomists for standard genome sequencing and annotation.</title>
        <authorList>
            <consortium name="The Broad Institute Genomics Platform"/>
            <consortium name="The Broad Institute Genome Sequencing Center for Infectious Disease"/>
            <person name="Wu L."/>
            <person name="Ma J."/>
        </authorList>
    </citation>
    <scope>NUCLEOTIDE SEQUENCE [LARGE SCALE GENOMIC DNA]</scope>
    <source>
        <strain evidence="2">JCM 11496</strain>
    </source>
</reference>
<comment type="caution">
    <text evidence="1">The sequence shown here is derived from an EMBL/GenBank/DDBJ whole genome shotgun (WGS) entry which is preliminary data.</text>
</comment>
<protein>
    <submittedName>
        <fullName evidence="1">Uncharacterized protein</fullName>
    </submittedName>
</protein>
<accession>A0ABW4Q9F2</accession>
<organism evidence="1 2">
    <name type="scientific">Arthrobacter flavus</name>
    <dbReference type="NCBI Taxonomy" id="95172"/>
    <lineage>
        <taxon>Bacteria</taxon>
        <taxon>Bacillati</taxon>
        <taxon>Actinomycetota</taxon>
        <taxon>Actinomycetes</taxon>
        <taxon>Micrococcales</taxon>
        <taxon>Micrococcaceae</taxon>
        <taxon>Arthrobacter</taxon>
    </lineage>
</organism>